<feature type="transmembrane region" description="Helical" evidence="1">
    <location>
        <begin position="12"/>
        <end position="30"/>
    </location>
</feature>
<dbReference type="Proteomes" id="UP000295710">
    <property type="component" value="Unassembled WGS sequence"/>
</dbReference>
<keyword evidence="1" id="KW-0812">Transmembrane</keyword>
<sequence length="97" mass="10548">MEQIMNYVKPELIIVAIALYFLGTWLKQAAFIKDKYIPFVLGIVGIFVCGIWVAATSSFATAQDISLAVFTAVVQGILVAGVSTYTNQIIKQTGKSE</sequence>
<dbReference type="AlphaFoldDB" id="A0A4R4FDB4"/>
<name>A0A4R4FDB4_9FIRM</name>
<dbReference type="Pfam" id="PF16079">
    <property type="entry name" value="Phage_holin_5_2"/>
    <property type="match status" value="1"/>
</dbReference>
<evidence type="ECO:0000256" key="1">
    <source>
        <dbReference type="SAM" id="Phobius"/>
    </source>
</evidence>
<feature type="transmembrane region" description="Helical" evidence="1">
    <location>
        <begin position="67"/>
        <end position="86"/>
    </location>
</feature>
<keyword evidence="1" id="KW-1133">Transmembrane helix</keyword>
<evidence type="ECO:0000313" key="3">
    <source>
        <dbReference type="Proteomes" id="UP000295710"/>
    </source>
</evidence>
<accession>A0A4R4FDB4</accession>
<organism evidence="2 3">
    <name type="scientific">Extibacter muris</name>
    <dbReference type="NCBI Taxonomy" id="1796622"/>
    <lineage>
        <taxon>Bacteria</taxon>
        <taxon>Bacillati</taxon>
        <taxon>Bacillota</taxon>
        <taxon>Clostridia</taxon>
        <taxon>Lachnospirales</taxon>
        <taxon>Lachnospiraceae</taxon>
        <taxon>Extibacter</taxon>
    </lineage>
</organism>
<keyword evidence="3" id="KW-1185">Reference proteome</keyword>
<evidence type="ECO:0000313" key="2">
    <source>
        <dbReference type="EMBL" id="TDA21308.1"/>
    </source>
</evidence>
<feature type="transmembrane region" description="Helical" evidence="1">
    <location>
        <begin position="36"/>
        <end position="55"/>
    </location>
</feature>
<gene>
    <name evidence="2" type="ORF">E1963_11565</name>
</gene>
<dbReference type="RefSeq" id="WP_132278133.1">
    <property type="nucleotide sequence ID" value="NZ_JAOBST010000026.1"/>
</dbReference>
<dbReference type="InterPro" id="IPR032111">
    <property type="entry name" value="Clostridium_phage_holin"/>
</dbReference>
<dbReference type="EMBL" id="SMMX01000009">
    <property type="protein sequence ID" value="TDA21308.1"/>
    <property type="molecule type" value="Genomic_DNA"/>
</dbReference>
<proteinExistence type="predicted"/>
<evidence type="ECO:0008006" key="4">
    <source>
        <dbReference type="Google" id="ProtNLM"/>
    </source>
</evidence>
<protein>
    <recommendedName>
        <fullName evidence="4">Holin</fullName>
    </recommendedName>
</protein>
<reference evidence="2 3" key="1">
    <citation type="journal article" date="2016" name="Nat. Microbiol.">
        <title>The Mouse Intestinal Bacterial Collection (miBC) provides host-specific insight into cultured diversity and functional potential of the gut microbiota.</title>
        <authorList>
            <person name="Lagkouvardos I."/>
            <person name="Pukall R."/>
            <person name="Abt B."/>
            <person name="Foesel B.U."/>
            <person name="Meier-Kolthoff J.P."/>
            <person name="Kumar N."/>
            <person name="Bresciani A."/>
            <person name="Martinez I."/>
            <person name="Just S."/>
            <person name="Ziegler C."/>
            <person name="Brugiroux S."/>
            <person name="Garzetti D."/>
            <person name="Wenning M."/>
            <person name="Bui T.P."/>
            <person name="Wang J."/>
            <person name="Hugenholtz F."/>
            <person name="Plugge C.M."/>
            <person name="Peterson D.A."/>
            <person name="Hornef M.W."/>
            <person name="Baines J.F."/>
            <person name="Smidt H."/>
            <person name="Walter J."/>
            <person name="Kristiansen K."/>
            <person name="Nielsen H.B."/>
            <person name="Haller D."/>
            <person name="Overmann J."/>
            <person name="Stecher B."/>
            <person name="Clavel T."/>
        </authorList>
    </citation>
    <scope>NUCLEOTIDE SEQUENCE [LARGE SCALE GENOMIC DNA]</scope>
    <source>
        <strain evidence="2 3">DSM 28560</strain>
    </source>
</reference>
<comment type="caution">
    <text evidence="2">The sequence shown here is derived from an EMBL/GenBank/DDBJ whole genome shotgun (WGS) entry which is preliminary data.</text>
</comment>
<keyword evidence="1" id="KW-0472">Membrane</keyword>